<evidence type="ECO:0000313" key="2">
    <source>
        <dbReference type="Proteomes" id="UP000237271"/>
    </source>
</evidence>
<dbReference type="AlphaFoldDB" id="A0A2P4XUY6"/>
<gene>
    <name evidence="1" type="ORF">PHPALM_14388</name>
</gene>
<organism evidence="1 2">
    <name type="scientific">Phytophthora palmivora</name>
    <dbReference type="NCBI Taxonomy" id="4796"/>
    <lineage>
        <taxon>Eukaryota</taxon>
        <taxon>Sar</taxon>
        <taxon>Stramenopiles</taxon>
        <taxon>Oomycota</taxon>
        <taxon>Peronosporomycetes</taxon>
        <taxon>Peronosporales</taxon>
        <taxon>Peronosporaceae</taxon>
        <taxon>Phytophthora</taxon>
    </lineage>
</organism>
<name>A0A2P4XUY6_9STRA</name>
<protein>
    <submittedName>
        <fullName evidence="1">Uncharacterized protein</fullName>
    </submittedName>
</protein>
<dbReference type="Proteomes" id="UP000237271">
    <property type="component" value="Unassembled WGS sequence"/>
</dbReference>
<sequence>MFTKDVRLSVYRYHDTIYNRTSASLAGRLPFKYGNFSKRFKFPHVILPAIRSTTMVSQPIKLNMQKRMRPKYA</sequence>
<evidence type="ECO:0000313" key="1">
    <source>
        <dbReference type="EMBL" id="POM69336.1"/>
    </source>
</evidence>
<accession>A0A2P4XUY6</accession>
<proteinExistence type="predicted"/>
<reference evidence="1 2" key="1">
    <citation type="journal article" date="2017" name="Genome Biol. Evol.">
        <title>Phytophthora megakarya and P. palmivora, closely related causal agents of cacao black pod rot, underwent increases in genome sizes and gene numbers by different mechanisms.</title>
        <authorList>
            <person name="Ali S.S."/>
            <person name="Shao J."/>
            <person name="Lary D.J."/>
            <person name="Kronmiller B."/>
            <person name="Shen D."/>
            <person name="Strem M.D."/>
            <person name="Amoako-Attah I."/>
            <person name="Akrofi A.Y."/>
            <person name="Begoude B.A."/>
            <person name="Ten Hoopen G.M."/>
            <person name="Coulibaly K."/>
            <person name="Kebe B.I."/>
            <person name="Melnick R.L."/>
            <person name="Guiltinan M.J."/>
            <person name="Tyler B.M."/>
            <person name="Meinhardt L.W."/>
            <person name="Bailey B.A."/>
        </authorList>
    </citation>
    <scope>NUCLEOTIDE SEQUENCE [LARGE SCALE GENOMIC DNA]</scope>
    <source>
        <strain evidence="2">sbr112.9</strain>
    </source>
</reference>
<comment type="caution">
    <text evidence="1">The sequence shown here is derived from an EMBL/GenBank/DDBJ whole genome shotgun (WGS) entry which is preliminary data.</text>
</comment>
<dbReference type="EMBL" id="NCKW01007884">
    <property type="protein sequence ID" value="POM69336.1"/>
    <property type="molecule type" value="Genomic_DNA"/>
</dbReference>
<keyword evidence="2" id="KW-1185">Reference proteome</keyword>